<name>A0A8S9V7G7_PHYIN</name>
<dbReference type="InterPro" id="IPR027806">
    <property type="entry name" value="HARBI1_dom"/>
</dbReference>
<evidence type="ECO:0000259" key="4">
    <source>
        <dbReference type="Pfam" id="PF13359"/>
    </source>
</evidence>
<dbReference type="Pfam" id="PF13359">
    <property type="entry name" value="DDE_Tnp_4"/>
    <property type="match status" value="1"/>
</dbReference>
<evidence type="ECO:0000256" key="2">
    <source>
        <dbReference type="ARBA" id="ARBA00022723"/>
    </source>
</evidence>
<evidence type="ECO:0000313" key="5">
    <source>
        <dbReference type="EMBL" id="KAF4146458.1"/>
    </source>
</evidence>
<protein>
    <submittedName>
        <fullName evidence="5">DDE superfamily endonuclease</fullName>
    </submittedName>
</protein>
<keyword evidence="5" id="KW-0255">Endonuclease</keyword>
<comment type="caution">
    <text evidence="5">The sequence shown here is derived from an EMBL/GenBank/DDBJ whole genome shotgun (WGS) entry which is preliminary data.</text>
</comment>
<evidence type="ECO:0000313" key="6">
    <source>
        <dbReference type="Proteomes" id="UP000704712"/>
    </source>
</evidence>
<dbReference type="GO" id="GO:0046872">
    <property type="term" value="F:metal ion binding"/>
    <property type="evidence" value="ECO:0007669"/>
    <property type="project" value="UniProtKB-KW"/>
</dbReference>
<evidence type="ECO:0000256" key="1">
    <source>
        <dbReference type="ARBA" id="ARBA00001968"/>
    </source>
</evidence>
<dbReference type="GO" id="GO:0004519">
    <property type="term" value="F:endonuclease activity"/>
    <property type="evidence" value="ECO:0007669"/>
    <property type="project" value="UniProtKB-KW"/>
</dbReference>
<comment type="cofactor">
    <cofactor evidence="1">
        <name>a divalent metal cation</name>
        <dbReference type="ChEBI" id="CHEBI:60240"/>
    </cofactor>
</comment>
<accession>A0A8S9V7G7</accession>
<sequence>MVQQNKITQRSERKPSPVPLATSSKKSKIGKRFKWLRFADGDVKHWLESAQTKSSHLPSRRVPSSTKTHPFYNNVYALSDGNCRYSLRFWKADIVRLHKALKREEDYKLPSRVRVDGVEGICVMQHRLAYPGRYGGLAVMFGRSPTALCLIFRLMVNLMYAKYARLLALDLRAGYIRKESPIKRCIVFIDGTVRAIARPARDQRECYNGHKCKHALKFQGVLAPDGIFIDFYGPVVGRRRHDIYLLRESRILQRLQTAHSEAYCLFGDPAYSNTPNLQVGYKGSRLSRDQEAFNAAMSVVRVAVEYGFGGVTRLWPYVNIKVSSKLLLSPIGKYYLVAALLTNFRNCANPNQIRGVFGVKSPTLQVYIALLASTEAESSHNVNRRHALITL</sequence>
<feature type="domain" description="DDE Tnp4" evidence="4">
    <location>
        <begin position="189"/>
        <end position="343"/>
    </location>
</feature>
<organism evidence="5 6">
    <name type="scientific">Phytophthora infestans</name>
    <name type="common">Potato late blight agent</name>
    <name type="synonym">Botrytis infestans</name>
    <dbReference type="NCBI Taxonomy" id="4787"/>
    <lineage>
        <taxon>Eukaryota</taxon>
        <taxon>Sar</taxon>
        <taxon>Stramenopiles</taxon>
        <taxon>Oomycota</taxon>
        <taxon>Peronosporomycetes</taxon>
        <taxon>Peronosporales</taxon>
        <taxon>Peronosporaceae</taxon>
        <taxon>Phytophthora</taxon>
    </lineage>
</organism>
<gene>
    <name evidence="5" type="ORF">GN958_ATG04359</name>
</gene>
<dbReference type="Proteomes" id="UP000704712">
    <property type="component" value="Unassembled WGS sequence"/>
</dbReference>
<dbReference type="PANTHER" id="PTHR34615:SF1">
    <property type="entry name" value="PX DOMAIN-CONTAINING PROTEIN"/>
    <property type="match status" value="1"/>
</dbReference>
<dbReference type="AlphaFoldDB" id="A0A8S9V7G7"/>
<keyword evidence="5" id="KW-0540">Nuclease</keyword>
<keyword evidence="5" id="KW-0378">Hydrolase</keyword>
<reference evidence="5" key="1">
    <citation type="submission" date="2020-03" db="EMBL/GenBank/DDBJ databases">
        <title>Hybrid Assembly of Korean Phytophthora infestans isolates.</title>
        <authorList>
            <person name="Prokchorchik M."/>
            <person name="Lee Y."/>
            <person name="Seo J."/>
            <person name="Cho J.-H."/>
            <person name="Park Y.-E."/>
            <person name="Jang D.-C."/>
            <person name="Im J.-S."/>
            <person name="Choi J.-G."/>
            <person name="Park H.-J."/>
            <person name="Lee G.-B."/>
            <person name="Lee Y.-G."/>
            <person name="Hong S.-Y."/>
            <person name="Cho K."/>
            <person name="Sohn K.H."/>
        </authorList>
    </citation>
    <scope>NUCLEOTIDE SEQUENCE</scope>
    <source>
        <strain evidence="5">KR_2_A2</strain>
    </source>
</reference>
<proteinExistence type="predicted"/>
<feature type="region of interest" description="Disordered" evidence="3">
    <location>
        <begin position="1"/>
        <end position="25"/>
    </location>
</feature>
<evidence type="ECO:0000256" key="3">
    <source>
        <dbReference type="SAM" id="MobiDB-lite"/>
    </source>
</evidence>
<dbReference type="EMBL" id="JAACNO010000613">
    <property type="protein sequence ID" value="KAF4146458.1"/>
    <property type="molecule type" value="Genomic_DNA"/>
</dbReference>
<keyword evidence="2" id="KW-0479">Metal-binding</keyword>
<dbReference type="PANTHER" id="PTHR34615">
    <property type="entry name" value="PX DOMAIN-CONTAINING PROTEIN"/>
    <property type="match status" value="1"/>
</dbReference>